<dbReference type="PANTHER" id="PTHR31343">
    <property type="entry name" value="T15D22.8"/>
    <property type="match status" value="1"/>
</dbReference>
<name>B9SAW8_RICCO</name>
<accession>B9SAW8</accession>
<dbReference type="PANTHER" id="PTHR31343:SF4">
    <property type="entry name" value="DUF789 DOMAIN-CONTAINING PROTEIN"/>
    <property type="match status" value="1"/>
</dbReference>
<sequence length="340" mass="38368">MSNAITRTRSCDRFCNPPPIMIQKQLQRALNTGSRVYSDESALCISNSLLPNADSYLTNLDRIIESITPTVRAQNFAEEREIKKEKEKVKGYDVLYYVPSLSGIQLYVEPSRDRRHGEDSDFESSQEASCAGGNECEAEKQAKGGVDGVWGRHRHNIMNLNPQGLQRLSLRDQNLNNLSSSHGLLVFEYLEQEQPRRRKPLYDTVSTLASEFPDIKTYRSCDLSPASWVSIAWYPIYRIPMGPMLQNLDASFLTFHSLSTHSRSKNPIQFDMLNARTAYGMVSSSKTALPVFGLASYKLQGSILTSGEWEQASSLLQAAVNWLQHLEVNSPDFQFFASHN</sequence>
<gene>
    <name evidence="2" type="ORF">RCOM_1179910</name>
</gene>
<organism evidence="2 3">
    <name type="scientific">Ricinus communis</name>
    <name type="common">Castor bean</name>
    <dbReference type="NCBI Taxonomy" id="3988"/>
    <lineage>
        <taxon>Eukaryota</taxon>
        <taxon>Viridiplantae</taxon>
        <taxon>Streptophyta</taxon>
        <taxon>Embryophyta</taxon>
        <taxon>Tracheophyta</taxon>
        <taxon>Spermatophyta</taxon>
        <taxon>Magnoliopsida</taxon>
        <taxon>eudicotyledons</taxon>
        <taxon>Gunneridae</taxon>
        <taxon>Pentapetalae</taxon>
        <taxon>rosids</taxon>
        <taxon>fabids</taxon>
        <taxon>Malpighiales</taxon>
        <taxon>Euphorbiaceae</taxon>
        <taxon>Acalyphoideae</taxon>
        <taxon>Acalypheae</taxon>
        <taxon>Ricinus</taxon>
    </lineage>
</organism>
<dbReference type="Pfam" id="PF05623">
    <property type="entry name" value="DUF789"/>
    <property type="match status" value="1"/>
</dbReference>
<evidence type="ECO:0000313" key="2">
    <source>
        <dbReference type="EMBL" id="EEF39322.1"/>
    </source>
</evidence>
<evidence type="ECO:0000313" key="3">
    <source>
        <dbReference type="Proteomes" id="UP000008311"/>
    </source>
</evidence>
<proteinExistence type="predicted"/>
<dbReference type="eggNOG" id="ENOG502QUFP">
    <property type="taxonomic scope" value="Eukaryota"/>
</dbReference>
<dbReference type="InterPro" id="IPR008507">
    <property type="entry name" value="DUF789"/>
</dbReference>
<feature type="region of interest" description="Disordered" evidence="1">
    <location>
        <begin position="112"/>
        <end position="137"/>
    </location>
</feature>
<protein>
    <submittedName>
        <fullName evidence="2">Uncharacterized protein</fullName>
    </submittedName>
</protein>
<evidence type="ECO:0000256" key="1">
    <source>
        <dbReference type="SAM" id="MobiDB-lite"/>
    </source>
</evidence>
<dbReference type="InParanoid" id="B9SAW8"/>
<dbReference type="EMBL" id="EQ973909">
    <property type="protein sequence ID" value="EEF39322.1"/>
    <property type="molecule type" value="Genomic_DNA"/>
</dbReference>
<keyword evidence="3" id="KW-1185">Reference proteome</keyword>
<dbReference type="AlphaFoldDB" id="B9SAW8"/>
<reference evidence="3" key="1">
    <citation type="journal article" date="2010" name="Nat. Biotechnol.">
        <title>Draft genome sequence of the oilseed species Ricinus communis.</title>
        <authorList>
            <person name="Chan A.P."/>
            <person name="Crabtree J."/>
            <person name="Zhao Q."/>
            <person name="Lorenzi H."/>
            <person name="Orvis J."/>
            <person name="Puiu D."/>
            <person name="Melake-Berhan A."/>
            <person name="Jones K.M."/>
            <person name="Redman J."/>
            <person name="Chen G."/>
            <person name="Cahoon E.B."/>
            <person name="Gedil M."/>
            <person name="Stanke M."/>
            <person name="Haas B.J."/>
            <person name="Wortman J.R."/>
            <person name="Fraser-Liggett C.M."/>
            <person name="Ravel J."/>
            <person name="Rabinowicz P.D."/>
        </authorList>
    </citation>
    <scope>NUCLEOTIDE SEQUENCE [LARGE SCALE GENOMIC DNA]</scope>
    <source>
        <strain evidence="3">cv. Hale</strain>
    </source>
</reference>
<dbReference type="STRING" id="3988.B9SAW8"/>
<dbReference type="Proteomes" id="UP000008311">
    <property type="component" value="Unassembled WGS sequence"/>
</dbReference>